<feature type="transmembrane region" description="Helical" evidence="1">
    <location>
        <begin position="160"/>
        <end position="178"/>
    </location>
</feature>
<organism evidence="2 3">
    <name type="scientific">Armillaria luteobubalina</name>
    <dbReference type="NCBI Taxonomy" id="153913"/>
    <lineage>
        <taxon>Eukaryota</taxon>
        <taxon>Fungi</taxon>
        <taxon>Dikarya</taxon>
        <taxon>Basidiomycota</taxon>
        <taxon>Agaricomycotina</taxon>
        <taxon>Agaricomycetes</taxon>
        <taxon>Agaricomycetidae</taxon>
        <taxon>Agaricales</taxon>
        <taxon>Marasmiineae</taxon>
        <taxon>Physalacriaceae</taxon>
        <taxon>Armillaria</taxon>
    </lineage>
</organism>
<evidence type="ECO:0000256" key="1">
    <source>
        <dbReference type="SAM" id="Phobius"/>
    </source>
</evidence>
<dbReference type="EMBL" id="JAUEPU010000074">
    <property type="protein sequence ID" value="KAK0481116.1"/>
    <property type="molecule type" value="Genomic_DNA"/>
</dbReference>
<keyword evidence="1" id="KW-0812">Transmembrane</keyword>
<keyword evidence="1" id="KW-0472">Membrane</keyword>
<evidence type="ECO:0000313" key="3">
    <source>
        <dbReference type="Proteomes" id="UP001175228"/>
    </source>
</evidence>
<name>A0AA39PC62_9AGAR</name>
<feature type="transmembrane region" description="Helical" evidence="1">
    <location>
        <begin position="119"/>
        <end position="139"/>
    </location>
</feature>
<reference evidence="2" key="1">
    <citation type="submission" date="2023-06" db="EMBL/GenBank/DDBJ databases">
        <authorList>
            <consortium name="Lawrence Berkeley National Laboratory"/>
            <person name="Ahrendt S."/>
            <person name="Sahu N."/>
            <person name="Indic B."/>
            <person name="Wong-Bajracharya J."/>
            <person name="Merenyi Z."/>
            <person name="Ke H.-M."/>
            <person name="Monk M."/>
            <person name="Kocsube S."/>
            <person name="Drula E."/>
            <person name="Lipzen A."/>
            <person name="Balint B."/>
            <person name="Henrissat B."/>
            <person name="Andreopoulos B."/>
            <person name="Martin F.M."/>
            <person name="Harder C.B."/>
            <person name="Rigling D."/>
            <person name="Ford K.L."/>
            <person name="Foster G.D."/>
            <person name="Pangilinan J."/>
            <person name="Papanicolaou A."/>
            <person name="Barry K."/>
            <person name="LaButti K."/>
            <person name="Viragh M."/>
            <person name="Koriabine M."/>
            <person name="Yan M."/>
            <person name="Riley R."/>
            <person name="Champramary S."/>
            <person name="Plett K.L."/>
            <person name="Tsai I.J."/>
            <person name="Slot J."/>
            <person name="Sipos G."/>
            <person name="Plett J."/>
            <person name="Nagy L.G."/>
            <person name="Grigoriev I.V."/>
        </authorList>
    </citation>
    <scope>NUCLEOTIDE SEQUENCE</scope>
    <source>
        <strain evidence="2">HWK02</strain>
    </source>
</reference>
<keyword evidence="1" id="KW-1133">Transmembrane helix</keyword>
<proteinExistence type="predicted"/>
<protein>
    <submittedName>
        <fullName evidence="2">Uncharacterized protein</fullName>
    </submittedName>
</protein>
<keyword evidence="3" id="KW-1185">Reference proteome</keyword>
<gene>
    <name evidence="2" type="ORF">EDD18DRAFT_1436428</name>
</gene>
<dbReference type="AlphaFoldDB" id="A0AA39PC62"/>
<sequence length="272" mass="29971">MSTNLETDIATPKLTESQVNDMFHALDIQLNTTILFASLHGFYTGVMVVSLWTIGAYLPHLRVFSPLSCNDAQFEAKIVYVIEGPVSSSGAVGLCGDGLGVSCSFRLFALLWEWSVNWAVLYSSFILATLIWCTILIIYRILKISSMAAAIRSYRRAIEVIVDSAFLYSAILVILLVFEVRNNEVGNYLSTIAIEMRGTMPTILVGRIAAGHTRPDECWSDSRGTLSSLEFVNHSISQDSSTGRISEGELSLRRMSDLEEGLEEGRPTSPAK</sequence>
<evidence type="ECO:0000313" key="2">
    <source>
        <dbReference type="EMBL" id="KAK0481116.1"/>
    </source>
</evidence>
<feature type="transmembrane region" description="Helical" evidence="1">
    <location>
        <begin position="34"/>
        <end position="58"/>
    </location>
</feature>
<dbReference type="Proteomes" id="UP001175228">
    <property type="component" value="Unassembled WGS sequence"/>
</dbReference>
<accession>A0AA39PC62</accession>
<comment type="caution">
    <text evidence="2">The sequence shown here is derived from an EMBL/GenBank/DDBJ whole genome shotgun (WGS) entry which is preliminary data.</text>
</comment>